<evidence type="ECO:0000313" key="1">
    <source>
        <dbReference type="EMBL" id="PAJ69487.1"/>
    </source>
</evidence>
<protein>
    <submittedName>
        <fullName evidence="1">Uncharacterized protein</fullName>
    </submittedName>
</protein>
<evidence type="ECO:0000313" key="5">
    <source>
        <dbReference type="Proteomes" id="UP000218041"/>
    </source>
</evidence>
<reference evidence="1 4" key="2">
    <citation type="submission" date="2017-08" db="EMBL/GenBank/DDBJ databases">
        <authorList>
            <person name="de Groot N.N."/>
        </authorList>
    </citation>
    <scope>NUCLEOTIDE SEQUENCE [LARGE SCALE GENOMIC DNA]</scope>
    <source>
        <strain evidence="1 4">NBT06-6</strain>
    </source>
</reference>
<dbReference type="RefSeq" id="WP_095277808.1">
    <property type="nucleotide sequence ID" value="NZ_CP047655.1"/>
</dbReference>
<gene>
    <name evidence="1" type="ORF">CIG21_07905</name>
    <name evidence="3" type="ORF">CKJ80_09730</name>
    <name evidence="2" type="ORF">CKJ81_04135</name>
</gene>
<sequence>MLKLSNTNRGWVALACALWVVLLVAMIFIPMSRSNAQAASATPTNSLQDSIEELNPSGDALMGQMLDPSQIYDAEQYMGFTTLCPTEPPELLNSKLEALHLSQDDLEMSADENASDDEKNTAYVALLKQDENAEPGLDKVDLRYVDICQAPATTAYPLQTPIIVGKQGGKWFMMPAQ</sequence>
<dbReference type="EMBL" id="NQMQ01000014">
    <property type="protein sequence ID" value="PAJ69487.1"/>
    <property type="molecule type" value="Genomic_DNA"/>
</dbReference>
<evidence type="ECO:0000313" key="6">
    <source>
        <dbReference type="Proteomes" id="UP000218281"/>
    </source>
</evidence>
<dbReference type="AlphaFoldDB" id="A0A269PCF7"/>
<evidence type="ECO:0000313" key="3">
    <source>
        <dbReference type="EMBL" id="PAT09750.1"/>
    </source>
</evidence>
<reference evidence="5 6" key="1">
    <citation type="submission" date="2017-08" db="EMBL/GenBank/DDBJ databases">
        <title>Whole genome sequences of 6 clinical strains closest to Corynebacterium imitans.</title>
        <authorList>
            <person name="Bernier A.-M."/>
            <person name="Burdz T."/>
            <person name="Bernard K."/>
        </authorList>
    </citation>
    <scope>NUCLEOTIDE SEQUENCE [LARGE SCALE GENOMIC DNA]</scope>
    <source>
        <strain evidence="3 5">NML92-0415</strain>
        <strain evidence="2 6">NML93-0607</strain>
    </source>
</reference>
<comment type="caution">
    <text evidence="1">The sequence shown here is derived from an EMBL/GenBank/DDBJ whole genome shotgun (WGS) entry which is preliminary data.</text>
</comment>
<dbReference type="Proteomes" id="UP000215771">
    <property type="component" value="Unassembled WGS sequence"/>
</dbReference>
<evidence type="ECO:0000313" key="4">
    <source>
        <dbReference type="Proteomes" id="UP000215771"/>
    </source>
</evidence>
<keyword evidence="6" id="KW-1185">Reference proteome</keyword>
<proteinExistence type="predicted"/>
<name>A0A269PCF7_9CORY</name>
<dbReference type="EMBL" id="NSGP01000015">
    <property type="protein sequence ID" value="PAT09750.1"/>
    <property type="molecule type" value="Genomic_DNA"/>
</dbReference>
<dbReference type="Proteomes" id="UP000218281">
    <property type="component" value="Unassembled WGS sequence"/>
</dbReference>
<accession>A0A269PCF7</accession>
<dbReference type="Proteomes" id="UP000218041">
    <property type="component" value="Unassembled WGS sequence"/>
</dbReference>
<evidence type="ECO:0000313" key="2">
    <source>
        <dbReference type="EMBL" id="PAT06621.1"/>
    </source>
</evidence>
<dbReference type="EMBL" id="NSGO01000003">
    <property type="protein sequence ID" value="PAT06621.1"/>
    <property type="molecule type" value="Genomic_DNA"/>
</dbReference>
<organism evidence="1 4">
    <name type="scientific">Corynebacterium hadale</name>
    <dbReference type="NCBI Taxonomy" id="2026255"/>
    <lineage>
        <taxon>Bacteria</taxon>
        <taxon>Bacillati</taxon>
        <taxon>Actinomycetota</taxon>
        <taxon>Actinomycetes</taxon>
        <taxon>Mycobacteriales</taxon>
        <taxon>Corynebacteriaceae</taxon>
        <taxon>Corynebacterium</taxon>
    </lineage>
</organism>